<dbReference type="Proteomes" id="UP001153714">
    <property type="component" value="Chromosome 1"/>
</dbReference>
<name>A0A9N9N048_9NEOP</name>
<gene>
    <name evidence="1" type="ORF">DIATSA_LOCUS713</name>
</gene>
<reference evidence="1" key="1">
    <citation type="submission" date="2021-12" db="EMBL/GenBank/DDBJ databases">
        <authorList>
            <person name="King R."/>
        </authorList>
    </citation>
    <scope>NUCLEOTIDE SEQUENCE</scope>
</reference>
<evidence type="ECO:0000313" key="1">
    <source>
        <dbReference type="EMBL" id="CAG9782456.1"/>
    </source>
</evidence>
<organism evidence="1 2">
    <name type="scientific">Diatraea saccharalis</name>
    <name type="common">sugarcane borer</name>
    <dbReference type="NCBI Taxonomy" id="40085"/>
    <lineage>
        <taxon>Eukaryota</taxon>
        <taxon>Metazoa</taxon>
        <taxon>Ecdysozoa</taxon>
        <taxon>Arthropoda</taxon>
        <taxon>Hexapoda</taxon>
        <taxon>Insecta</taxon>
        <taxon>Pterygota</taxon>
        <taxon>Neoptera</taxon>
        <taxon>Endopterygota</taxon>
        <taxon>Lepidoptera</taxon>
        <taxon>Glossata</taxon>
        <taxon>Ditrysia</taxon>
        <taxon>Pyraloidea</taxon>
        <taxon>Crambidae</taxon>
        <taxon>Crambinae</taxon>
        <taxon>Diatraea</taxon>
    </lineage>
</organism>
<dbReference type="OrthoDB" id="7479742at2759"/>
<keyword evidence="2" id="KW-1185">Reference proteome</keyword>
<evidence type="ECO:0000313" key="2">
    <source>
        <dbReference type="Proteomes" id="UP001153714"/>
    </source>
</evidence>
<accession>A0A9N9N048</accession>
<dbReference type="AlphaFoldDB" id="A0A9N9N048"/>
<dbReference type="EMBL" id="OU893332">
    <property type="protein sequence ID" value="CAG9782456.1"/>
    <property type="molecule type" value="Genomic_DNA"/>
</dbReference>
<sequence>MSLGGSPVSASTPVAHTLESISALLDQKLLLQSMVMIGLRKALNDDMRSMIAAELNTMVRRIEEDFAKTIDFIIDEQKDLKQKIIDRDSAVQSLQSDQLRLQNEINNLSTRLSTVKKISGDHNIEIQLAPERHTKNVINIVKSIYSAINRHKSMPESCKN</sequence>
<proteinExistence type="predicted"/>
<reference evidence="1" key="2">
    <citation type="submission" date="2022-10" db="EMBL/GenBank/DDBJ databases">
        <authorList>
            <consortium name="ENA_rothamsted_submissions"/>
            <consortium name="culmorum"/>
            <person name="King R."/>
        </authorList>
    </citation>
    <scope>NUCLEOTIDE SEQUENCE</scope>
</reference>
<protein>
    <submittedName>
        <fullName evidence="1">Uncharacterized protein</fullName>
    </submittedName>
</protein>